<organism evidence="1 2">
    <name type="scientific">Caenorhabditis nigoni</name>
    <dbReference type="NCBI Taxonomy" id="1611254"/>
    <lineage>
        <taxon>Eukaryota</taxon>
        <taxon>Metazoa</taxon>
        <taxon>Ecdysozoa</taxon>
        <taxon>Nematoda</taxon>
        <taxon>Chromadorea</taxon>
        <taxon>Rhabditida</taxon>
        <taxon>Rhabditina</taxon>
        <taxon>Rhabditomorpha</taxon>
        <taxon>Rhabditoidea</taxon>
        <taxon>Rhabditidae</taxon>
        <taxon>Peloderinae</taxon>
        <taxon>Caenorhabditis</taxon>
    </lineage>
</organism>
<proteinExistence type="predicted"/>
<reference evidence="2" key="1">
    <citation type="submission" date="2017-10" db="EMBL/GenBank/DDBJ databases">
        <title>Rapid genome shrinkage in a self-fertile nematode reveals novel sperm competition proteins.</title>
        <authorList>
            <person name="Yin D."/>
            <person name="Schwarz E.M."/>
            <person name="Thomas C.G."/>
            <person name="Felde R.L."/>
            <person name="Korf I.F."/>
            <person name="Cutter A.D."/>
            <person name="Schartner C.M."/>
            <person name="Ralston E.J."/>
            <person name="Meyer B.J."/>
            <person name="Haag E.S."/>
        </authorList>
    </citation>
    <scope>NUCLEOTIDE SEQUENCE [LARGE SCALE GENOMIC DNA]</scope>
    <source>
        <strain evidence="2">JU1422</strain>
    </source>
</reference>
<dbReference type="Proteomes" id="UP000230233">
    <property type="component" value="Chromosome X"/>
</dbReference>
<comment type="caution">
    <text evidence="1">The sequence shown here is derived from an EMBL/GenBank/DDBJ whole genome shotgun (WGS) entry which is preliminary data.</text>
</comment>
<accession>A0A2G5SZ16</accession>
<evidence type="ECO:0000313" key="2">
    <source>
        <dbReference type="Proteomes" id="UP000230233"/>
    </source>
</evidence>
<gene>
    <name evidence="1" type="primary">Cnig_chr_X.g25590</name>
    <name evidence="1" type="ORF">B9Z55_025590</name>
</gene>
<protein>
    <submittedName>
        <fullName evidence="1">Uncharacterized protein</fullName>
    </submittedName>
</protein>
<keyword evidence="2" id="KW-1185">Reference proteome</keyword>
<sequence>MKACKRRITVLEDEQRRQEENYNALFGENGRLEDALIDHQGQRVHDQEARAFYEMERAVYRRCHECPVCFRQYNMGQAKPYMLGVREKEKTYRDELADEGGVVGS</sequence>
<dbReference type="AlphaFoldDB" id="A0A2G5SZ16"/>
<evidence type="ECO:0000313" key="1">
    <source>
        <dbReference type="EMBL" id="PIC20364.1"/>
    </source>
</evidence>
<dbReference type="EMBL" id="PDUG01000006">
    <property type="protein sequence ID" value="PIC20364.1"/>
    <property type="molecule type" value="Genomic_DNA"/>
</dbReference>
<name>A0A2G5SZ16_9PELO</name>